<evidence type="ECO:0000313" key="10">
    <source>
        <dbReference type="Proteomes" id="UP000180098"/>
    </source>
</evidence>
<evidence type="ECO:0000256" key="4">
    <source>
        <dbReference type="ARBA" id="ARBA00022692"/>
    </source>
</evidence>
<dbReference type="InterPro" id="IPR035906">
    <property type="entry name" value="MetI-like_sf"/>
</dbReference>
<dbReference type="RefSeq" id="WP_071312171.1">
    <property type="nucleotide sequence ID" value="NZ_MLQQ01000001.1"/>
</dbReference>
<comment type="caution">
    <text evidence="9">The sequence shown here is derived from an EMBL/GenBank/DDBJ whole genome shotgun (WGS) entry which is preliminary data.</text>
</comment>
<dbReference type="GO" id="GO:0005886">
    <property type="term" value="C:plasma membrane"/>
    <property type="evidence" value="ECO:0007669"/>
    <property type="project" value="UniProtKB-SubCell"/>
</dbReference>
<evidence type="ECO:0000256" key="2">
    <source>
        <dbReference type="ARBA" id="ARBA00022448"/>
    </source>
</evidence>
<evidence type="ECO:0000256" key="7">
    <source>
        <dbReference type="RuleBase" id="RU363032"/>
    </source>
</evidence>
<evidence type="ECO:0000259" key="8">
    <source>
        <dbReference type="PROSITE" id="PS50928"/>
    </source>
</evidence>
<reference evidence="9 10" key="1">
    <citation type="submission" date="2016-10" db="EMBL/GenBank/DDBJ databases">
        <title>Draft genome sequences of four alkaliphilic bacteria belonging to the Anaerobacillus genus.</title>
        <authorList>
            <person name="Bassil N.M."/>
            <person name="Lloyd J.R."/>
        </authorList>
    </citation>
    <scope>NUCLEOTIDE SEQUENCE [LARGE SCALE GENOMIC DNA]</scope>
    <source>
        <strain evidence="9 10">DSM 15340</strain>
    </source>
</reference>
<feature type="transmembrane region" description="Helical" evidence="7">
    <location>
        <begin position="167"/>
        <end position="184"/>
    </location>
</feature>
<keyword evidence="5 7" id="KW-1133">Transmembrane helix</keyword>
<dbReference type="InterPro" id="IPR000515">
    <property type="entry name" value="MetI-like"/>
</dbReference>
<proteinExistence type="inferred from homology"/>
<dbReference type="AlphaFoldDB" id="A0A1S2LXX0"/>
<feature type="transmembrane region" description="Helical" evidence="7">
    <location>
        <begin position="106"/>
        <end position="129"/>
    </location>
</feature>
<protein>
    <submittedName>
        <fullName evidence="9">Peptide ABC transporter permease</fullName>
    </submittedName>
</protein>
<evidence type="ECO:0000256" key="3">
    <source>
        <dbReference type="ARBA" id="ARBA00022475"/>
    </source>
</evidence>
<dbReference type="SUPFAM" id="SSF161098">
    <property type="entry name" value="MetI-like"/>
    <property type="match status" value="1"/>
</dbReference>
<feature type="transmembrane region" description="Helical" evidence="7">
    <location>
        <begin position="41"/>
        <end position="63"/>
    </location>
</feature>
<sequence>MGKSEAQLQNNQNPKLNDVQSLGEKRSLLSIIVAKFLQNKLAVFGLIMLAIIVGSALLAPWIAPHDPDFQNLRNRLAAPSAEFLLGTDHLGRDIFSRLLFGGRVSLFVGFVAMVGAVTIGTTVGALAGYFGGLVDAFLMRLVDIIISFPNIFLLITLVAVLEPSLDKLIMVFAFLSWTGTARLVRGEFLTLKKREFVLAARTIGMSNMKIIFGQILPSAMGPVIVAATLAVGGFILAESALSFLGLGVQPPTSTWGNMLTYSQSVTIFRTAWWYPTFPGVMILLTVLSFNFVGDGLRDALDPRVIEK</sequence>
<gene>
    <name evidence="9" type="ORF">BKP35_04545</name>
</gene>
<keyword evidence="6 7" id="KW-0472">Membrane</keyword>
<feature type="transmembrane region" description="Helical" evidence="7">
    <location>
        <begin position="141"/>
        <end position="161"/>
    </location>
</feature>
<feature type="transmembrane region" description="Helical" evidence="7">
    <location>
        <begin position="272"/>
        <end position="293"/>
    </location>
</feature>
<dbReference type="InterPro" id="IPR050366">
    <property type="entry name" value="BP-dependent_transpt_permease"/>
</dbReference>
<keyword evidence="2 7" id="KW-0813">Transport</keyword>
<feature type="domain" description="ABC transmembrane type-1" evidence="8">
    <location>
        <begin position="102"/>
        <end position="293"/>
    </location>
</feature>
<evidence type="ECO:0000256" key="5">
    <source>
        <dbReference type="ARBA" id="ARBA00022989"/>
    </source>
</evidence>
<comment type="subcellular location">
    <subcellularLocation>
        <location evidence="1 7">Cell membrane</location>
        <topology evidence="1 7">Multi-pass membrane protein</topology>
    </subcellularLocation>
</comment>
<dbReference type="Proteomes" id="UP000180098">
    <property type="component" value="Unassembled WGS sequence"/>
</dbReference>
<organism evidence="9 10">
    <name type="scientific">Anaerobacillus arseniciselenatis</name>
    <dbReference type="NCBI Taxonomy" id="85682"/>
    <lineage>
        <taxon>Bacteria</taxon>
        <taxon>Bacillati</taxon>
        <taxon>Bacillota</taxon>
        <taxon>Bacilli</taxon>
        <taxon>Bacillales</taxon>
        <taxon>Bacillaceae</taxon>
        <taxon>Anaerobacillus</taxon>
    </lineage>
</organism>
<keyword evidence="3" id="KW-1003">Cell membrane</keyword>
<dbReference type="InterPro" id="IPR025966">
    <property type="entry name" value="OppC_N"/>
</dbReference>
<dbReference type="OrthoDB" id="9797472at2"/>
<evidence type="ECO:0000256" key="1">
    <source>
        <dbReference type="ARBA" id="ARBA00004651"/>
    </source>
</evidence>
<dbReference type="PANTHER" id="PTHR43386">
    <property type="entry name" value="OLIGOPEPTIDE TRANSPORT SYSTEM PERMEASE PROTEIN APPC"/>
    <property type="match status" value="1"/>
</dbReference>
<dbReference type="PROSITE" id="PS50928">
    <property type="entry name" value="ABC_TM1"/>
    <property type="match status" value="1"/>
</dbReference>
<dbReference type="Gene3D" id="1.10.3720.10">
    <property type="entry name" value="MetI-like"/>
    <property type="match status" value="1"/>
</dbReference>
<dbReference type="GO" id="GO:0055085">
    <property type="term" value="P:transmembrane transport"/>
    <property type="evidence" value="ECO:0007669"/>
    <property type="project" value="InterPro"/>
</dbReference>
<dbReference type="Pfam" id="PF12911">
    <property type="entry name" value="OppC_N"/>
    <property type="match status" value="1"/>
</dbReference>
<accession>A0A1S2LXX0</accession>
<evidence type="ECO:0000313" key="9">
    <source>
        <dbReference type="EMBL" id="OIJ16245.1"/>
    </source>
</evidence>
<dbReference type="InterPro" id="IPR053523">
    <property type="entry name" value="Oligopeptide_permease_AppC"/>
</dbReference>
<dbReference type="NCBIfam" id="NF045476">
    <property type="entry name" value="Opp4C"/>
    <property type="match status" value="1"/>
</dbReference>
<dbReference type="CDD" id="cd06261">
    <property type="entry name" value="TM_PBP2"/>
    <property type="match status" value="1"/>
</dbReference>
<evidence type="ECO:0000256" key="6">
    <source>
        <dbReference type="ARBA" id="ARBA00023136"/>
    </source>
</evidence>
<keyword evidence="10" id="KW-1185">Reference proteome</keyword>
<comment type="similarity">
    <text evidence="7">Belongs to the binding-protein-dependent transport system permease family.</text>
</comment>
<dbReference type="Pfam" id="PF00528">
    <property type="entry name" value="BPD_transp_1"/>
    <property type="match status" value="1"/>
</dbReference>
<keyword evidence="4 7" id="KW-0812">Transmembrane</keyword>
<name>A0A1S2LXX0_9BACI</name>
<feature type="transmembrane region" description="Helical" evidence="7">
    <location>
        <begin position="215"/>
        <end position="237"/>
    </location>
</feature>
<dbReference type="EMBL" id="MLQQ01000001">
    <property type="protein sequence ID" value="OIJ16245.1"/>
    <property type="molecule type" value="Genomic_DNA"/>
</dbReference>
<dbReference type="PANTHER" id="PTHR43386:SF1">
    <property type="entry name" value="D,D-DIPEPTIDE TRANSPORT SYSTEM PERMEASE PROTEIN DDPC-RELATED"/>
    <property type="match status" value="1"/>
</dbReference>